<comment type="caution">
    <text evidence="2">The sequence shown here is derived from an EMBL/GenBank/DDBJ whole genome shotgun (WGS) entry which is preliminary data.</text>
</comment>
<sequence>MLRKILNFFGNIFLLPDEEKRYKKIFIDKTQHYRNELQEIYIDKVLVACEYEENIKNDLKKFKYEYNKKSLEKIVSCYVELYHNFSESGKPGDIIVTWIPLFTLNRLLRWYNQTYLIWESLAKKVWLDFWKLLLKPKYTKRQARLDKNRRFSNLKHCFKINYKYNVSIVWKTILLIDDVISTWTTSNEAARVLKESWAKEIIWLFLATWK</sequence>
<evidence type="ECO:0000313" key="2">
    <source>
        <dbReference type="EMBL" id="EKE29130.1"/>
    </source>
</evidence>
<dbReference type="GO" id="GO:0016757">
    <property type="term" value="F:glycosyltransferase activity"/>
    <property type="evidence" value="ECO:0007669"/>
    <property type="project" value="UniProtKB-KW"/>
</dbReference>
<protein>
    <submittedName>
        <fullName evidence="2">Phosphoribosyltransferase</fullName>
    </submittedName>
</protein>
<organism evidence="2">
    <name type="scientific">uncultured bacterium</name>
    <name type="common">gcode 4</name>
    <dbReference type="NCBI Taxonomy" id="1234023"/>
    <lineage>
        <taxon>Bacteria</taxon>
        <taxon>environmental samples</taxon>
    </lineage>
</organism>
<dbReference type="InterPro" id="IPR000836">
    <property type="entry name" value="PRTase_dom"/>
</dbReference>
<dbReference type="Gene3D" id="3.40.50.2020">
    <property type="match status" value="1"/>
</dbReference>
<reference evidence="2" key="1">
    <citation type="journal article" date="2012" name="Science">
        <title>Fermentation, hydrogen, and sulfur metabolism in multiple uncultivated bacterial phyla.</title>
        <authorList>
            <person name="Wrighton K.C."/>
            <person name="Thomas B.C."/>
            <person name="Sharon I."/>
            <person name="Miller C.S."/>
            <person name="Castelle C.J."/>
            <person name="VerBerkmoes N.C."/>
            <person name="Wilkins M.J."/>
            <person name="Hettich R.L."/>
            <person name="Lipton M.S."/>
            <person name="Williams K.H."/>
            <person name="Long P.E."/>
            <person name="Banfield J.F."/>
        </authorList>
    </citation>
    <scope>NUCLEOTIDE SEQUENCE [LARGE SCALE GENOMIC DNA]</scope>
</reference>
<dbReference type="EMBL" id="AMFJ01000221">
    <property type="protein sequence ID" value="EKE29130.1"/>
    <property type="molecule type" value="Genomic_DNA"/>
</dbReference>
<evidence type="ECO:0000256" key="1">
    <source>
        <dbReference type="ARBA" id="ARBA00008007"/>
    </source>
</evidence>
<dbReference type="InterPro" id="IPR029057">
    <property type="entry name" value="PRTase-like"/>
</dbReference>
<dbReference type="PANTHER" id="PTHR47505">
    <property type="entry name" value="DNA UTILIZATION PROTEIN YHGH"/>
    <property type="match status" value="1"/>
</dbReference>
<proteinExistence type="inferred from homology"/>
<comment type="similarity">
    <text evidence="1">Belongs to the ComF/GntX family.</text>
</comment>
<dbReference type="CDD" id="cd06223">
    <property type="entry name" value="PRTases_typeI"/>
    <property type="match status" value="1"/>
</dbReference>
<keyword evidence="2" id="KW-0808">Transferase</keyword>
<dbReference type="SUPFAM" id="SSF53271">
    <property type="entry name" value="PRTase-like"/>
    <property type="match status" value="1"/>
</dbReference>
<dbReference type="PANTHER" id="PTHR47505:SF1">
    <property type="entry name" value="DNA UTILIZATION PROTEIN YHGH"/>
    <property type="match status" value="1"/>
</dbReference>
<dbReference type="AlphaFoldDB" id="K2H046"/>
<dbReference type="InterPro" id="IPR051910">
    <property type="entry name" value="ComF/GntX_DNA_util-trans"/>
</dbReference>
<name>K2H046_9BACT</name>
<gene>
    <name evidence="2" type="ORF">ACD_2C00221G0012</name>
</gene>
<keyword evidence="2" id="KW-0328">Glycosyltransferase</keyword>
<accession>K2H046</accession>